<gene>
    <name evidence="23" type="ORF">HUG17_4603</name>
</gene>
<evidence type="ECO:0000256" key="10">
    <source>
        <dbReference type="ARBA" id="ARBA00022824"/>
    </source>
</evidence>
<evidence type="ECO:0000256" key="8">
    <source>
        <dbReference type="ARBA" id="ARBA00022692"/>
    </source>
</evidence>
<evidence type="ECO:0000313" key="23">
    <source>
        <dbReference type="EMBL" id="KAH7641558.1"/>
    </source>
</evidence>
<keyword evidence="15" id="KW-1015">Disulfide bond</keyword>
<dbReference type="InterPro" id="IPR001594">
    <property type="entry name" value="Palmitoyltrfase_DHHC"/>
</dbReference>
<evidence type="ECO:0000256" key="4">
    <source>
        <dbReference type="ARBA" id="ARBA00022448"/>
    </source>
</evidence>
<sequence>MKFIFTTQCFFLILSSFLITNVLTVESADSTSGGVSKQSAQNKLNQPSSKTSLIVINEDDWDQMLQGEWMVEFHAPWCPACRALQPEWKSFSVWSSDLGIKIGAVDVTANPGLTGRFMVTALPSIYHVKDGVFRQYKGTRDVNTFVSFIEDKKWQSIEPISSWKAPNSIPMSIVSNFFKISMTLRAVHNSLVEDYGIPYWGSYILFAFATILFGAMLGLMIVCAIDIIYPAKPHDDILKRPSTQDDLIDDTEDLQNKRNNDDDETEEDDLTDEQDDDDDEEEEEENYHDEDEDEDDGPRIEENLLGDDGDKIENKIDKLFEIHSENESNDTDINERFSHSSPTPPPPPAPDLIPQLNQQHSNSDITTEIVRATQYGNLDLCQKIIDSGRYGVNQRDHENVTLLHWSAINNRLDLVNYFISKGAIVDAIGGDLQSTALHWATRQGHLPMVVLLMQHRADPSLLDGDGYNALHLAAQFGHTSIVAYFIAKGQDIDAPDTNGMTALMWSSFRNNSIDPTQLLITLGANLSLTDRNRNTALHRAVLARNPIAVSLLLKHGANPNLKNIAGDTPIEMSVKFHAKFIHSLFMENQKQIEAKQPLARIKIAPNTEIRIPKWRDPQFRHYVMALTPFIYYYLFGKLCESDLMLSSKALLLIMLVGLLYLLIRYMFDAKQLNVLAISLYLSTKIWLYITFFQYFLFVFSSFELFIFILCSTGLFYSFYKCYHSDPGYISNSREEQIKTIIELGEHEGFDSSWFCSTCLIRKPTRSKHCSLCNRCVARFDHHCPWIGNCVGYRNHKYFIWYLATLSMTLFCYIVATIHYWDFLDDIRDDINESDRIMTNRKHESFVDVWSNVVTYNGWITWSLVNALIHVIWVVCLLFFQLYQITCLAMTTNERINADRYRYFKQNKRSGNIHNPYNYGFIRNFIEFCECRRLNMCLYKSPDLHDWRYVFENFEAMGRYDSDDDDDGGGSSSHDEINV</sequence>
<feature type="signal peptide" evidence="21">
    <location>
        <begin position="1"/>
        <end position="24"/>
    </location>
</feature>
<dbReference type="InterPro" id="IPR017937">
    <property type="entry name" value="Thioredoxin_CS"/>
</dbReference>
<dbReference type="GO" id="GO:0005789">
    <property type="term" value="C:endoplasmic reticulum membrane"/>
    <property type="evidence" value="ECO:0007669"/>
    <property type="project" value="UniProtKB-SubCell"/>
</dbReference>
<keyword evidence="7" id="KW-0597">Phosphoprotein</keyword>
<dbReference type="SUPFAM" id="SSF48403">
    <property type="entry name" value="Ankyrin repeat"/>
    <property type="match status" value="1"/>
</dbReference>
<evidence type="ECO:0000256" key="21">
    <source>
        <dbReference type="SAM" id="SignalP"/>
    </source>
</evidence>
<dbReference type="InterPro" id="IPR036770">
    <property type="entry name" value="Ankyrin_rpt-contain_sf"/>
</dbReference>
<evidence type="ECO:0000256" key="19">
    <source>
        <dbReference type="SAM" id="MobiDB-lite"/>
    </source>
</evidence>
<feature type="transmembrane region" description="Helical" evidence="20">
    <location>
        <begin position="200"/>
        <end position="229"/>
    </location>
</feature>
<proteinExistence type="predicted"/>
<feature type="compositionally biased region" description="Basic and acidic residues" evidence="19">
    <location>
        <begin position="297"/>
        <end position="326"/>
    </location>
</feature>
<dbReference type="SMART" id="SM00248">
    <property type="entry name" value="ANK"/>
    <property type="match status" value="6"/>
</dbReference>
<dbReference type="PANTHER" id="PTHR46107:SF3">
    <property type="entry name" value="THIOREDOXIN DOMAIN-CONTAINING PROTEIN"/>
    <property type="match status" value="1"/>
</dbReference>
<dbReference type="Gene3D" id="1.25.40.20">
    <property type="entry name" value="Ankyrin repeat-containing domain"/>
    <property type="match status" value="1"/>
</dbReference>
<keyword evidence="18" id="KW-0040">ANK repeat</keyword>
<dbReference type="PROSITE" id="PS50297">
    <property type="entry name" value="ANK_REP_REGION"/>
    <property type="match status" value="3"/>
</dbReference>
<keyword evidence="4" id="KW-0813">Transport</keyword>
<dbReference type="Pfam" id="PF01529">
    <property type="entry name" value="DHHC"/>
    <property type="match status" value="1"/>
</dbReference>
<feature type="repeat" description="ANK" evidence="18">
    <location>
        <begin position="432"/>
        <end position="464"/>
    </location>
</feature>
<dbReference type="Pfam" id="PF12796">
    <property type="entry name" value="Ank_2"/>
    <property type="match status" value="1"/>
</dbReference>
<keyword evidence="13" id="KW-0638">Presynaptic neurotoxin</keyword>
<accession>A0A9D4SH85</accession>
<evidence type="ECO:0000256" key="12">
    <source>
        <dbReference type="ARBA" id="ARBA00022989"/>
    </source>
</evidence>
<reference evidence="23" key="1">
    <citation type="submission" date="2020-06" db="EMBL/GenBank/DDBJ databases">
        <authorList>
            <person name="Ji K."/>
            <person name="Li J."/>
        </authorList>
    </citation>
    <scope>NUCLEOTIDE SEQUENCE</scope>
    <source>
        <strain evidence="23">JKM2019</strain>
        <tissue evidence="23">Whole body</tissue>
    </source>
</reference>
<keyword evidence="11" id="KW-0249">Electron transport</keyword>
<organism evidence="23">
    <name type="scientific">Dermatophagoides farinae</name>
    <name type="common">American house dust mite</name>
    <dbReference type="NCBI Taxonomy" id="6954"/>
    <lineage>
        <taxon>Eukaryota</taxon>
        <taxon>Metazoa</taxon>
        <taxon>Ecdysozoa</taxon>
        <taxon>Arthropoda</taxon>
        <taxon>Chelicerata</taxon>
        <taxon>Arachnida</taxon>
        <taxon>Acari</taxon>
        <taxon>Acariformes</taxon>
        <taxon>Sarcoptiformes</taxon>
        <taxon>Astigmata</taxon>
        <taxon>Psoroptidia</taxon>
        <taxon>Analgoidea</taxon>
        <taxon>Pyroglyphidae</taxon>
        <taxon>Dermatophagoidinae</taxon>
        <taxon>Dermatophagoides</taxon>
    </lineage>
</organism>
<feature type="chain" id="PRO_5039262180" evidence="21">
    <location>
        <begin position="25"/>
        <end position="978"/>
    </location>
</feature>
<evidence type="ECO:0000256" key="3">
    <source>
        <dbReference type="ARBA" id="ARBA00004175"/>
    </source>
</evidence>
<feature type="transmembrane region" description="Helical" evidence="20">
    <location>
        <begin position="672"/>
        <end position="689"/>
    </location>
</feature>
<evidence type="ECO:0000256" key="16">
    <source>
        <dbReference type="ARBA" id="ARBA00023284"/>
    </source>
</evidence>
<dbReference type="Gene3D" id="3.40.30.10">
    <property type="entry name" value="Glutaredoxin"/>
    <property type="match status" value="1"/>
</dbReference>
<feature type="compositionally biased region" description="Acidic residues" evidence="19">
    <location>
        <begin position="261"/>
        <end position="296"/>
    </location>
</feature>
<dbReference type="PROSITE" id="PS50088">
    <property type="entry name" value="ANK_REPEAT"/>
    <property type="match status" value="3"/>
</dbReference>
<dbReference type="EMBL" id="SDOV01000004">
    <property type="protein sequence ID" value="KAH7641558.1"/>
    <property type="molecule type" value="Genomic_DNA"/>
</dbReference>
<protein>
    <submittedName>
        <fullName evidence="23">Palmitoyltransferase zdhhc17-like protein</fullName>
    </submittedName>
</protein>
<evidence type="ECO:0000256" key="6">
    <source>
        <dbReference type="ARBA" id="ARBA00022537"/>
    </source>
</evidence>
<dbReference type="GO" id="GO:0044218">
    <property type="term" value="C:other organism cell membrane"/>
    <property type="evidence" value="ECO:0007669"/>
    <property type="project" value="UniProtKB-KW"/>
</dbReference>
<evidence type="ECO:0000256" key="18">
    <source>
        <dbReference type="PROSITE-ProRule" id="PRU00023"/>
    </source>
</evidence>
<feature type="transmembrane region" description="Helical" evidence="20">
    <location>
        <begin position="858"/>
        <end position="879"/>
    </location>
</feature>
<keyword evidence="13" id="KW-0800">Toxin</keyword>
<feature type="transmembrane region" description="Helical" evidence="20">
    <location>
        <begin position="695"/>
        <end position="719"/>
    </location>
</feature>
<dbReference type="InterPro" id="IPR052454">
    <property type="entry name" value="TMX_domain-containing"/>
</dbReference>
<evidence type="ECO:0000256" key="20">
    <source>
        <dbReference type="SAM" id="Phobius"/>
    </source>
</evidence>
<dbReference type="PROSITE" id="PS00194">
    <property type="entry name" value="THIOREDOXIN_1"/>
    <property type="match status" value="1"/>
</dbReference>
<keyword evidence="14 20" id="KW-0472">Membrane</keyword>
<dbReference type="Proteomes" id="UP000828236">
    <property type="component" value="Unassembled WGS sequence"/>
</dbReference>
<keyword evidence="16" id="KW-0676">Redox-active center</keyword>
<evidence type="ECO:0000256" key="1">
    <source>
        <dbReference type="ARBA" id="ARBA00004115"/>
    </source>
</evidence>
<feature type="compositionally biased region" description="Pro residues" evidence="19">
    <location>
        <begin position="342"/>
        <end position="351"/>
    </location>
</feature>
<comment type="subcellular location">
    <subcellularLocation>
        <location evidence="1">Endoplasmic reticulum membrane</location>
        <topology evidence="1">Single-pass type I membrane protein</topology>
    </subcellularLocation>
    <subcellularLocation>
        <location evidence="2">Membrane</location>
        <topology evidence="2">Multi-pass membrane protein</topology>
    </subcellularLocation>
    <subcellularLocation>
        <location evidence="3">Target cell membrane</location>
    </subcellularLocation>
</comment>
<dbReference type="GO" id="GO:0006887">
    <property type="term" value="P:exocytosis"/>
    <property type="evidence" value="ECO:0007669"/>
    <property type="project" value="UniProtKB-KW"/>
</dbReference>
<comment type="caution">
    <text evidence="23">The sequence shown here is derived from an EMBL/GenBank/DDBJ whole genome shotgun (WGS) entry which is preliminary data.</text>
</comment>
<dbReference type="InterPro" id="IPR013766">
    <property type="entry name" value="Thioredoxin_domain"/>
</dbReference>
<evidence type="ECO:0000256" key="14">
    <source>
        <dbReference type="ARBA" id="ARBA00023136"/>
    </source>
</evidence>
<feature type="transmembrane region" description="Helical" evidence="20">
    <location>
        <begin position="647"/>
        <end position="665"/>
    </location>
</feature>
<evidence type="ECO:0000256" key="11">
    <source>
        <dbReference type="ARBA" id="ARBA00022982"/>
    </source>
</evidence>
<keyword evidence="10" id="KW-0256">Endoplasmic reticulum</keyword>
<evidence type="ECO:0000256" key="9">
    <source>
        <dbReference type="ARBA" id="ARBA00022729"/>
    </source>
</evidence>
<dbReference type="PANTHER" id="PTHR46107">
    <property type="entry name" value="DUMPY: SHORTER THAN WILD-TYPE"/>
    <property type="match status" value="1"/>
</dbReference>
<feature type="domain" description="Thioredoxin" evidence="22">
    <location>
        <begin position="42"/>
        <end position="154"/>
    </location>
</feature>
<feature type="transmembrane region" description="Helical" evidence="20">
    <location>
        <begin position="619"/>
        <end position="635"/>
    </location>
</feature>
<keyword evidence="13" id="KW-0528">Neurotoxin</keyword>
<keyword evidence="8 20" id="KW-0812">Transmembrane</keyword>
<reference evidence="23" key="2">
    <citation type="journal article" date="2021" name="World Allergy Organ. J.">
        <title>Chromosome-level assembly of Dermatophagoides farinae genome and transcriptome reveals two novel allergens Der f 37 and Der f 39.</title>
        <authorList>
            <person name="Chen J."/>
            <person name="Cai Z."/>
            <person name="Fan D."/>
            <person name="Hu J."/>
            <person name="Hou Y."/>
            <person name="He Y."/>
            <person name="Zhang Z."/>
            <person name="Zhao Z."/>
            <person name="Gao P."/>
            <person name="Hu W."/>
            <person name="Sun J."/>
            <person name="Li J."/>
            <person name="Ji K."/>
        </authorList>
    </citation>
    <scope>NUCLEOTIDE SEQUENCE</scope>
    <source>
        <strain evidence="23">JKM2019</strain>
    </source>
</reference>
<name>A0A9D4SH85_DERFA</name>
<keyword evidence="5" id="KW-0268">Exocytosis</keyword>
<evidence type="ECO:0000256" key="17">
    <source>
        <dbReference type="ARBA" id="ARBA00023298"/>
    </source>
</evidence>
<dbReference type="GO" id="GO:0016409">
    <property type="term" value="F:palmitoyltransferase activity"/>
    <property type="evidence" value="ECO:0007669"/>
    <property type="project" value="InterPro"/>
</dbReference>
<keyword evidence="9 21" id="KW-0732">Signal</keyword>
<evidence type="ECO:0000256" key="5">
    <source>
        <dbReference type="ARBA" id="ARBA00022483"/>
    </source>
</evidence>
<dbReference type="PROSITE" id="PS50216">
    <property type="entry name" value="DHHC"/>
    <property type="match status" value="1"/>
</dbReference>
<dbReference type="SUPFAM" id="SSF52833">
    <property type="entry name" value="Thioredoxin-like"/>
    <property type="match status" value="1"/>
</dbReference>
<dbReference type="GO" id="GO:0044231">
    <property type="term" value="C:host cell presynaptic membrane"/>
    <property type="evidence" value="ECO:0007669"/>
    <property type="project" value="UniProtKB-KW"/>
</dbReference>
<dbReference type="GO" id="GO:0015036">
    <property type="term" value="F:disulfide oxidoreductase activity"/>
    <property type="evidence" value="ECO:0007669"/>
    <property type="project" value="TreeGrafter"/>
</dbReference>
<dbReference type="Pfam" id="PF13857">
    <property type="entry name" value="Ank_5"/>
    <property type="match status" value="1"/>
</dbReference>
<dbReference type="PRINTS" id="PR01415">
    <property type="entry name" value="ANKYRIN"/>
</dbReference>
<evidence type="ECO:0000256" key="15">
    <source>
        <dbReference type="ARBA" id="ARBA00023157"/>
    </source>
</evidence>
<keyword evidence="6" id="KW-1052">Target cell membrane</keyword>
<feature type="region of interest" description="Disordered" evidence="19">
    <location>
        <begin position="239"/>
        <end position="357"/>
    </location>
</feature>
<feature type="transmembrane region" description="Helical" evidence="20">
    <location>
        <begin position="798"/>
        <end position="820"/>
    </location>
</feature>
<dbReference type="PROSITE" id="PS51352">
    <property type="entry name" value="THIOREDOXIN_2"/>
    <property type="match status" value="1"/>
</dbReference>
<dbReference type="InterPro" id="IPR036249">
    <property type="entry name" value="Thioredoxin-like_sf"/>
</dbReference>
<feature type="repeat" description="ANK" evidence="18">
    <location>
        <begin position="465"/>
        <end position="497"/>
    </location>
</feature>
<dbReference type="AlphaFoldDB" id="A0A9D4SH85"/>
<evidence type="ECO:0000259" key="22">
    <source>
        <dbReference type="PROSITE" id="PS51352"/>
    </source>
</evidence>
<evidence type="ECO:0000256" key="7">
    <source>
        <dbReference type="ARBA" id="ARBA00022553"/>
    </source>
</evidence>
<dbReference type="Pfam" id="PF00023">
    <property type="entry name" value="Ank"/>
    <property type="match status" value="1"/>
</dbReference>
<evidence type="ECO:0000256" key="2">
    <source>
        <dbReference type="ARBA" id="ARBA00004141"/>
    </source>
</evidence>
<keyword evidence="17" id="KW-1053">Target membrane</keyword>
<keyword evidence="12 20" id="KW-1133">Transmembrane helix</keyword>
<feature type="repeat" description="ANK" evidence="18">
    <location>
        <begin position="532"/>
        <end position="564"/>
    </location>
</feature>
<evidence type="ECO:0000256" key="13">
    <source>
        <dbReference type="ARBA" id="ARBA00023028"/>
    </source>
</evidence>
<dbReference type="Pfam" id="PF00085">
    <property type="entry name" value="Thioredoxin"/>
    <property type="match status" value="1"/>
</dbReference>
<dbReference type="InterPro" id="IPR002110">
    <property type="entry name" value="Ankyrin_rpt"/>
</dbReference>